<sequence length="274" mass="31019">MTCRECGSIATPDDFARQQAASDSVRRELEGQNDNAVTRRQTRDFVFPLHYHVIAQDTNFEDGFLQDSHVNDMVTLLNQGFANTGVRFELQEITRDVNRTWFQRADRDRGKAIEIEMKRKTRVGGANTLNIWTVGFFNPGAPAGYSSFPWDLERSEEDRARDGVVMKFDLLPSNPDGAPHRIGKTLTHEVGHWVGLFHTFENSTQCTGNGDFVDDTSLQKNPTGVLDGCVERNSCGAGLDPVDNFMDYSSDECRSKFTPNQITRMHEQLTRFRS</sequence>
<dbReference type="SUPFAM" id="SSF55486">
    <property type="entry name" value="Metalloproteases ('zincins'), catalytic domain"/>
    <property type="match status" value="1"/>
</dbReference>
<dbReference type="PANTHER" id="PTHR47466">
    <property type="match status" value="1"/>
</dbReference>
<evidence type="ECO:0000256" key="1">
    <source>
        <dbReference type="ARBA" id="ARBA00008721"/>
    </source>
</evidence>
<dbReference type="GO" id="GO:0046872">
    <property type="term" value="F:metal ion binding"/>
    <property type="evidence" value="ECO:0007669"/>
    <property type="project" value="UniProtKB-KW"/>
</dbReference>
<accession>A0A5C3KM93</accession>
<dbReference type="InterPro" id="IPR008754">
    <property type="entry name" value="Peptidase_M43"/>
</dbReference>
<evidence type="ECO:0000256" key="8">
    <source>
        <dbReference type="ARBA" id="ARBA00023157"/>
    </source>
</evidence>
<evidence type="ECO:0000256" key="5">
    <source>
        <dbReference type="ARBA" id="ARBA00022801"/>
    </source>
</evidence>
<keyword evidence="7" id="KW-0482">Metalloprotease</keyword>
<evidence type="ECO:0000313" key="11">
    <source>
        <dbReference type="Proteomes" id="UP000307440"/>
    </source>
</evidence>
<keyword evidence="6" id="KW-0862">Zinc</keyword>
<evidence type="ECO:0000259" key="9">
    <source>
        <dbReference type="Pfam" id="PF05572"/>
    </source>
</evidence>
<name>A0A5C3KM93_COPMA</name>
<organism evidence="10 11">
    <name type="scientific">Coprinopsis marcescibilis</name>
    <name type="common">Agaric fungus</name>
    <name type="synonym">Psathyrella marcescibilis</name>
    <dbReference type="NCBI Taxonomy" id="230819"/>
    <lineage>
        <taxon>Eukaryota</taxon>
        <taxon>Fungi</taxon>
        <taxon>Dikarya</taxon>
        <taxon>Basidiomycota</taxon>
        <taxon>Agaricomycotina</taxon>
        <taxon>Agaricomycetes</taxon>
        <taxon>Agaricomycetidae</taxon>
        <taxon>Agaricales</taxon>
        <taxon>Agaricineae</taxon>
        <taxon>Psathyrellaceae</taxon>
        <taxon>Coprinopsis</taxon>
    </lineage>
</organism>
<evidence type="ECO:0000313" key="10">
    <source>
        <dbReference type="EMBL" id="TFK21549.1"/>
    </source>
</evidence>
<evidence type="ECO:0000256" key="2">
    <source>
        <dbReference type="ARBA" id="ARBA00022670"/>
    </source>
</evidence>
<dbReference type="AlphaFoldDB" id="A0A5C3KM93"/>
<keyword evidence="8" id="KW-1015">Disulfide bond</keyword>
<keyword evidence="5" id="KW-0378">Hydrolase</keyword>
<dbReference type="STRING" id="230819.A0A5C3KM93"/>
<reference evidence="10 11" key="1">
    <citation type="journal article" date="2019" name="Nat. Ecol. Evol.">
        <title>Megaphylogeny resolves global patterns of mushroom evolution.</title>
        <authorList>
            <person name="Varga T."/>
            <person name="Krizsan K."/>
            <person name="Foldi C."/>
            <person name="Dima B."/>
            <person name="Sanchez-Garcia M."/>
            <person name="Sanchez-Ramirez S."/>
            <person name="Szollosi G.J."/>
            <person name="Szarkandi J.G."/>
            <person name="Papp V."/>
            <person name="Albert L."/>
            <person name="Andreopoulos W."/>
            <person name="Angelini C."/>
            <person name="Antonin V."/>
            <person name="Barry K.W."/>
            <person name="Bougher N.L."/>
            <person name="Buchanan P."/>
            <person name="Buyck B."/>
            <person name="Bense V."/>
            <person name="Catcheside P."/>
            <person name="Chovatia M."/>
            <person name="Cooper J."/>
            <person name="Damon W."/>
            <person name="Desjardin D."/>
            <person name="Finy P."/>
            <person name="Geml J."/>
            <person name="Haridas S."/>
            <person name="Hughes K."/>
            <person name="Justo A."/>
            <person name="Karasinski D."/>
            <person name="Kautmanova I."/>
            <person name="Kiss B."/>
            <person name="Kocsube S."/>
            <person name="Kotiranta H."/>
            <person name="LaButti K.M."/>
            <person name="Lechner B.E."/>
            <person name="Liimatainen K."/>
            <person name="Lipzen A."/>
            <person name="Lukacs Z."/>
            <person name="Mihaltcheva S."/>
            <person name="Morgado L.N."/>
            <person name="Niskanen T."/>
            <person name="Noordeloos M.E."/>
            <person name="Ohm R.A."/>
            <person name="Ortiz-Santana B."/>
            <person name="Ovrebo C."/>
            <person name="Racz N."/>
            <person name="Riley R."/>
            <person name="Savchenko A."/>
            <person name="Shiryaev A."/>
            <person name="Soop K."/>
            <person name="Spirin V."/>
            <person name="Szebenyi C."/>
            <person name="Tomsovsky M."/>
            <person name="Tulloss R.E."/>
            <person name="Uehling J."/>
            <person name="Grigoriev I.V."/>
            <person name="Vagvolgyi C."/>
            <person name="Papp T."/>
            <person name="Martin F.M."/>
            <person name="Miettinen O."/>
            <person name="Hibbett D.S."/>
            <person name="Nagy L.G."/>
        </authorList>
    </citation>
    <scope>NUCLEOTIDE SEQUENCE [LARGE SCALE GENOMIC DNA]</scope>
    <source>
        <strain evidence="10 11">CBS 121175</strain>
    </source>
</reference>
<keyword evidence="4" id="KW-0732">Signal</keyword>
<dbReference type="GO" id="GO:0006508">
    <property type="term" value="P:proteolysis"/>
    <property type="evidence" value="ECO:0007669"/>
    <property type="project" value="UniProtKB-KW"/>
</dbReference>
<evidence type="ECO:0000256" key="7">
    <source>
        <dbReference type="ARBA" id="ARBA00023049"/>
    </source>
</evidence>
<dbReference type="OrthoDB" id="536211at2759"/>
<gene>
    <name evidence="10" type="ORF">FA15DRAFT_645464</name>
</gene>
<comment type="similarity">
    <text evidence="1">Belongs to the peptidase M43B family.</text>
</comment>
<dbReference type="Gene3D" id="3.40.390.10">
    <property type="entry name" value="Collagenase (Catalytic Domain)"/>
    <property type="match status" value="1"/>
</dbReference>
<dbReference type="CDD" id="cd04275">
    <property type="entry name" value="ZnMc_pappalysin_like"/>
    <property type="match status" value="1"/>
</dbReference>
<evidence type="ECO:0000256" key="4">
    <source>
        <dbReference type="ARBA" id="ARBA00022729"/>
    </source>
</evidence>
<keyword evidence="3" id="KW-0479">Metal-binding</keyword>
<keyword evidence="11" id="KW-1185">Reference proteome</keyword>
<keyword evidence="2" id="KW-0645">Protease</keyword>
<evidence type="ECO:0000256" key="6">
    <source>
        <dbReference type="ARBA" id="ARBA00022833"/>
    </source>
</evidence>
<evidence type="ECO:0000256" key="3">
    <source>
        <dbReference type="ARBA" id="ARBA00022723"/>
    </source>
</evidence>
<dbReference type="Proteomes" id="UP000307440">
    <property type="component" value="Unassembled WGS sequence"/>
</dbReference>
<feature type="domain" description="Peptidase M43 pregnancy-associated plasma-A" evidence="9">
    <location>
        <begin position="183"/>
        <end position="269"/>
    </location>
</feature>
<dbReference type="EMBL" id="ML210265">
    <property type="protein sequence ID" value="TFK21549.1"/>
    <property type="molecule type" value="Genomic_DNA"/>
</dbReference>
<protein>
    <recommendedName>
        <fullName evidence="9">Peptidase M43 pregnancy-associated plasma-A domain-containing protein</fullName>
    </recommendedName>
</protein>
<dbReference type="GO" id="GO:0008237">
    <property type="term" value="F:metallopeptidase activity"/>
    <property type="evidence" value="ECO:0007669"/>
    <property type="project" value="UniProtKB-KW"/>
</dbReference>
<dbReference type="Pfam" id="PF05572">
    <property type="entry name" value="Peptidase_M43"/>
    <property type="match status" value="1"/>
</dbReference>
<dbReference type="PANTHER" id="PTHR47466:SF1">
    <property type="entry name" value="METALLOPROTEASE MEP1 (AFU_ORTHOLOGUE AFUA_1G07730)-RELATED"/>
    <property type="match status" value="1"/>
</dbReference>
<dbReference type="InterPro" id="IPR024079">
    <property type="entry name" value="MetalloPept_cat_dom_sf"/>
</dbReference>
<proteinExistence type="inferred from homology"/>